<dbReference type="Pfam" id="PF18962">
    <property type="entry name" value="Por_Secre_tail"/>
    <property type="match status" value="1"/>
</dbReference>
<sequence>MKKIFLFILLFAGFANAQIVNIPDPFFKLKLVSASATDPQNSTAKNFSDQWMTIDANGDGEIQLSEAQAVKLLIVGHYAITDLTGLNSFSNLQSLQIKTNQASSLNINALTDLTTLSIDSIRNVTSLTINNANLTSVICVGLYNLTSLNVSNLINMTSLSVIECGLTTLNVNGLTNLTELNCLGNKLTNLNGLSTNLTKLNCSYNLLTSLNLSTLTHLTDLDCSANQLTNFNSAGLTNLTDLNCGGNLITNLDVNALPNLVNLICSANNLINFSISGLTHLTTLNCGGNNQLISVSLNNLPALQDFKVVNSVDMQANPIGHLTSLTLSGLPNLQKLDCSNGILTSLDLNGLTNLTEVSCSRNQITTLNVSNLPNLQKLVCDTNQITNLDVSNMLSLVELRCAGGYVLDGQTMGILRNLNVSGSTNLKKLYCSYNLLTTLNVNGLIHLEELYCDGLGNNLGLLTSLNVNSLSSLKKLSCSSQQLTSLNVSNLINLTDLYCSYNHITSLDLTGLINLKTLDYNYNQLANLNLVNLPSLTSLNCANNQLVTLNVLNLSSLKDLNCSVNQLTTLNLSGLSALETLSYSYNQIALSNVSGLSTNLKSLYCDNNTLTSLDVSNLPNLERLSCANNLLTSIDLSSLNNLKFLDISTNQLTTIDVSNLTVLEYLDVYQNQLTALNLNGLTTLIQLAYSENVIPNLDVNFLINLENLMCDSTQSTVLDVSNLTKLQNLSCAYNQLTALDVTASPNLRLLQCQSNQLTTLDLSNAAYFQSLSCYDNLLETLYVKNGSKEQALTFSNNSNLRYICADESQIESIQTQLNDLGMNTTVSNSYCSFTPGGNHNTITGIAIFDADNNGCDASDVVNPFVKLNINDGTLNGATVTNINGTYNFYTNAGDYVISPNTENPTWFSFSPSSADFTFANANNNISTQNFCIAAVGLHKDVEVVFAPLESARPGFDAKYKIVFKNKGNQMQSGTVTLAFDDARTDVVSAMPATDVAIANSLSWNFTNLMPFENRSIELTLNINGPMEIPAVNNGDILNFTTSITPIIGDDFPSDNQFNYNQTVIGSFDPNDIICLEGETVAPVEIGNYLHYMVNFENTGTAAAENIVVTLDVNPDEFDINSLQVMNASHPAFAEVRNNTVEFKFANINLAPSAGDPPVSGHGNILFKMKSKATLETGDLVKNRANIFFDYNFPIVTNDAETTFEVLSTDVFTNDESVVVFPNPAQDKININCNNTIKSIELYDVQGRVLEVFAANKISAQINISDKSKGIYFVKIITEKGKKVQKIIKE</sequence>
<dbReference type="InterPro" id="IPR003591">
    <property type="entry name" value="Leu-rich_rpt_typical-subtyp"/>
</dbReference>
<dbReference type="PANTHER" id="PTHR47566">
    <property type="match status" value="1"/>
</dbReference>
<dbReference type="STRING" id="1128970.SAMN04487935_3543"/>
<dbReference type="PANTHER" id="PTHR47566:SF1">
    <property type="entry name" value="PROTEIN NUD1"/>
    <property type="match status" value="1"/>
</dbReference>
<dbReference type="NCBIfam" id="TIGR04183">
    <property type="entry name" value="Por_Secre_tail"/>
    <property type="match status" value="1"/>
</dbReference>
<dbReference type="InterPro" id="IPR026444">
    <property type="entry name" value="Secre_tail"/>
</dbReference>
<evidence type="ECO:0000259" key="5">
    <source>
        <dbReference type="Pfam" id="PF18962"/>
    </source>
</evidence>
<dbReference type="InterPro" id="IPR055353">
    <property type="entry name" value="DUF7619"/>
</dbReference>
<dbReference type="InterPro" id="IPR052574">
    <property type="entry name" value="CDIRP"/>
</dbReference>
<accession>A0A1G9CIT9</accession>
<dbReference type="PROSITE" id="PS51450">
    <property type="entry name" value="LRR"/>
    <property type="match status" value="2"/>
</dbReference>
<feature type="signal peptide" evidence="4">
    <location>
        <begin position="1"/>
        <end position="17"/>
    </location>
</feature>
<keyword evidence="8" id="KW-1185">Reference proteome</keyword>
<evidence type="ECO:0000313" key="7">
    <source>
        <dbReference type="EMBL" id="SDK51550.1"/>
    </source>
</evidence>
<dbReference type="SMART" id="SM00369">
    <property type="entry name" value="LRR_TYP"/>
    <property type="match status" value="7"/>
</dbReference>
<dbReference type="EMBL" id="FNEZ01000007">
    <property type="protein sequence ID" value="SDK51550.1"/>
    <property type="molecule type" value="Genomic_DNA"/>
</dbReference>
<evidence type="ECO:0000256" key="1">
    <source>
        <dbReference type="ARBA" id="ARBA00022614"/>
    </source>
</evidence>
<dbReference type="Pfam" id="PF12799">
    <property type="entry name" value="LRR_4"/>
    <property type="match status" value="1"/>
</dbReference>
<keyword evidence="1" id="KW-0433">Leucine-rich repeat</keyword>
<feature type="chain" id="PRO_5011444091" evidence="4">
    <location>
        <begin position="18"/>
        <end position="1289"/>
    </location>
</feature>
<feature type="domain" description="Secretion system C-terminal sorting" evidence="5">
    <location>
        <begin position="1219"/>
        <end position="1287"/>
    </location>
</feature>
<dbReference type="SMART" id="SM00364">
    <property type="entry name" value="LRR_BAC"/>
    <property type="match status" value="8"/>
</dbReference>
<evidence type="ECO:0000256" key="4">
    <source>
        <dbReference type="SAM" id="SignalP"/>
    </source>
</evidence>
<gene>
    <name evidence="7" type="ORF">SAMN04487935_3543</name>
</gene>
<protein>
    <submittedName>
        <fullName evidence="7">Por secretion system C-terminal sorting domain-containing protein</fullName>
    </submittedName>
</protein>
<dbReference type="GO" id="GO:0035591">
    <property type="term" value="F:signaling adaptor activity"/>
    <property type="evidence" value="ECO:0007669"/>
    <property type="project" value="TreeGrafter"/>
</dbReference>
<proteinExistence type="predicted"/>
<dbReference type="SMART" id="SM00365">
    <property type="entry name" value="LRR_SD22"/>
    <property type="match status" value="8"/>
</dbReference>
<dbReference type="OrthoDB" id="1110367at2"/>
<dbReference type="RefSeq" id="WP_091398705.1">
    <property type="nucleotide sequence ID" value="NZ_BKAI01000010.1"/>
</dbReference>
<evidence type="ECO:0000259" key="6">
    <source>
        <dbReference type="Pfam" id="PF24595"/>
    </source>
</evidence>
<dbReference type="InterPro" id="IPR032675">
    <property type="entry name" value="LRR_dom_sf"/>
</dbReference>
<name>A0A1G9CIT9_9FLAO</name>
<evidence type="ECO:0000256" key="3">
    <source>
        <dbReference type="ARBA" id="ARBA00022737"/>
    </source>
</evidence>
<dbReference type="Gene3D" id="3.80.10.10">
    <property type="entry name" value="Ribonuclease Inhibitor"/>
    <property type="match status" value="4"/>
</dbReference>
<organism evidence="7 8">
    <name type="scientific">Flavobacterium noncentrifugens</name>
    <dbReference type="NCBI Taxonomy" id="1128970"/>
    <lineage>
        <taxon>Bacteria</taxon>
        <taxon>Pseudomonadati</taxon>
        <taxon>Bacteroidota</taxon>
        <taxon>Flavobacteriia</taxon>
        <taxon>Flavobacteriales</taxon>
        <taxon>Flavobacteriaceae</taxon>
        <taxon>Flavobacterium</taxon>
    </lineage>
</organism>
<dbReference type="SUPFAM" id="SSF52058">
    <property type="entry name" value="L domain-like"/>
    <property type="match status" value="3"/>
</dbReference>
<evidence type="ECO:0000313" key="8">
    <source>
        <dbReference type="Proteomes" id="UP000199580"/>
    </source>
</evidence>
<dbReference type="InterPro" id="IPR001611">
    <property type="entry name" value="Leu-rich_rpt"/>
</dbReference>
<reference evidence="7 8" key="1">
    <citation type="submission" date="2016-10" db="EMBL/GenBank/DDBJ databases">
        <authorList>
            <person name="de Groot N.N."/>
        </authorList>
    </citation>
    <scope>NUCLEOTIDE SEQUENCE [LARGE SCALE GENOMIC DNA]</scope>
    <source>
        <strain evidence="7 8">CGMCC 1.10076</strain>
    </source>
</reference>
<feature type="domain" description="DUF7619" evidence="6">
    <location>
        <begin position="1068"/>
        <end position="1202"/>
    </location>
</feature>
<dbReference type="InterPro" id="IPR025875">
    <property type="entry name" value="Leu-rich_rpt_4"/>
</dbReference>
<dbReference type="Proteomes" id="UP000199580">
    <property type="component" value="Unassembled WGS sequence"/>
</dbReference>
<keyword evidence="3" id="KW-0677">Repeat</keyword>
<evidence type="ECO:0000256" key="2">
    <source>
        <dbReference type="ARBA" id="ARBA00022729"/>
    </source>
</evidence>
<dbReference type="Pfam" id="PF24595">
    <property type="entry name" value="DUF7619"/>
    <property type="match status" value="1"/>
</dbReference>
<keyword evidence="2 4" id="KW-0732">Signal</keyword>